<feature type="region of interest" description="Disordered" evidence="1">
    <location>
        <begin position="202"/>
        <end position="256"/>
    </location>
</feature>
<feature type="compositionally biased region" description="Acidic residues" evidence="1">
    <location>
        <begin position="89"/>
        <end position="108"/>
    </location>
</feature>
<keyword evidence="3" id="KW-1185">Reference proteome</keyword>
<name>A0A329SAS7_9STRA</name>
<feature type="region of interest" description="Disordered" evidence="1">
    <location>
        <begin position="153"/>
        <end position="186"/>
    </location>
</feature>
<dbReference type="AlphaFoldDB" id="A0A329SAS7"/>
<feature type="region of interest" description="Disordered" evidence="1">
    <location>
        <begin position="24"/>
        <end position="131"/>
    </location>
</feature>
<feature type="compositionally biased region" description="Basic and acidic residues" evidence="1">
    <location>
        <begin position="157"/>
        <end position="167"/>
    </location>
</feature>
<proteinExistence type="predicted"/>
<feature type="compositionally biased region" description="Polar residues" evidence="1">
    <location>
        <begin position="111"/>
        <end position="126"/>
    </location>
</feature>
<accession>A0A329SAS7</accession>
<comment type="caution">
    <text evidence="2">The sequence shown here is derived from an EMBL/GenBank/DDBJ whole genome shotgun (WGS) entry which is preliminary data.</text>
</comment>
<gene>
    <name evidence="2" type="ORF">PC110_g9714</name>
</gene>
<feature type="compositionally biased region" description="Basic residues" evidence="1">
    <location>
        <begin position="232"/>
        <end position="242"/>
    </location>
</feature>
<dbReference type="EMBL" id="MJFZ01000218">
    <property type="protein sequence ID" value="RAW33973.1"/>
    <property type="molecule type" value="Genomic_DNA"/>
</dbReference>
<evidence type="ECO:0000256" key="1">
    <source>
        <dbReference type="SAM" id="MobiDB-lite"/>
    </source>
</evidence>
<evidence type="ECO:0000313" key="2">
    <source>
        <dbReference type="EMBL" id="RAW33973.1"/>
    </source>
</evidence>
<dbReference type="VEuPathDB" id="FungiDB:PC110_g9714"/>
<organism evidence="2 3">
    <name type="scientific">Phytophthora cactorum</name>
    <dbReference type="NCBI Taxonomy" id="29920"/>
    <lineage>
        <taxon>Eukaryota</taxon>
        <taxon>Sar</taxon>
        <taxon>Stramenopiles</taxon>
        <taxon>Oomycota</taxon>
        <taxon>Peronosporomycetes</taxon>
        <taxon>Peronosporales</taxon>
        <taxon>Peronosporaceae</taxon>
        <taxon>Phytophthora</taxon>
    </lineage>
</organism>
<dbReference type="Proteomes" id="UP000251314">
    <property type="component" value="Unassembled WGS sequence"/>
</dbReference>
<reference evidence="2 3" key="1">
    <citation type="submission" date="2018-01" db="EMBL/GenBank/DDBJ databases">
        <title>Draft genome of the strawberry crown rot pathogen Phytophthora cactorum.</title>
        <authorList>
            <person name="Armitage A.D."/>
            <person name="Lysoe E."/>
            <person name="Nellist C.F."/>
            <person name="Harrison R.J."/>
            <person name="Brurberg M.B."/>
        </authorList>
    </citation>
    <scope>NUCLEOTIDE SEQUENCE [LARGE SCALE GENOMIC DNA]</scope>
    <source>
        <strain evidence="2 3">10300</strain>
    </source>
</reference>
<sequence>MKSGGSRDDDLDANLITPRLDAISERSISFDVSVDGSNTMDEDMNADFGDDLEGKADDPMGTTSDTAESAILSAGRSGGTRSLARNLADEPDDVADPDPAYDDCEDDNKDSTSPVKMTQVTEQTTGKRPPVNEVAAELWKWKEKLRRALGVTGYDSGSRRETHEPVDRSCIPLPKTPNKSKSNAAKTVFSATGERSPYFQDSHMVIPRSTSRSDRAARSAEESKTTIDIRRGSTRRTSRRSRVSKDSSDSDEDYTSFAGYGEVQMDEYLVKFAR</sequence>
<dbReference type="OrthoDB" id="116196at2759"/>
<evidence type="ECO:0000313" key="3">
    <source>
        <dbReference type="Proteomes" id="UP000251314"/>
    </source>
</evidence>
<protein>
    <submittedName>
        <fullName evidence="2">Uncharacterized protein</fullName>
    </submittedName>
</protein>
<feature type="compositionally biased region" description="Acidic residues" evidence="1">
    <location>
        <begin position="40"/>
        <end position="51"/>
    </location>
</feature>
<feature type="compositionally biased region" description="Basic and acidic residues" evidence="1">
    <location>
        <begin position="211"/>
        <end position="231"/>
    </location>
</feature>